<feature type="region of interest" description="Disordered" evidence="1">
    <location>
        <begin position="80"/>
        <end position="157"/>
    </location>
</feature>
<sequence length="157" mass="17139">MTRSWSSAAAATAMCRWSSLAHKAANLACTRLACPLAHGGAPPRAAMEQHTRSGAPPARPAEIPLRTTVAARLPARHLRSCTPACQPMDSSPSGFPQDESAKLGDGSWLHGATGRTGGERMEKRYRERDARDASREMRERDRGIILHMEGKKRKNKN</sequence>
<name>A0A8T0WQ90_PANVG</name>
<dbReference type="Proteomes" id="UP000823388">
    <property type="component" value="Chromosome 1N"/>
</dbReference>
<organism evidence="2 3">
    <name type="scientific">Panicum virgatum</name>
    <name type="common">Blackwell switchgrass</name>
    <dbReference type="NCBI Taxonomy" id="38727"/>
    <lineage>
        <taxon>Eukaryota</taxon>
        <taxon>Viridiplantae</taxon>
        <taxon>Streptophyta</taxon>
        <taxon>Embryophyta</taxon>
        <taxon>Tracheophyta</taxon>
        <taxon>Spermatophyta</taxon>
        <taxon>Magnoliopsida</taxon>
        <taxon>Liliopsida</taxon>
        <taxon>Poales</taxon>
        <taxon>Poaceae</taxon>
        <taxon>PACMAD clade</taxon>
        <taxon>Panicoideae</taxon>
        <taxon>Panicodae</taxon>
        <taxon>Paniceae</taxon>
        <taxon>Panicinae</taxon>
        <taxon>Panicum</taxon>
        <taxon>Panicum sect. Hiantes</taxon>
    </lineage>
</organism>
<dbReference type="AlphaFoldDB" id="A0A8T0WQ90"/>
<evidence type="ECO:0000256" key="1">
    <source>
        <dbReference type="SAM" id="MobiDB-lite"/>
    </source>
</evidence>
<proteinExistence type="predicted"/>
<accession>A0A8T0WQ90</accession>
<gene>
    <name evidence="2" type="ORF">PVAP13_1NG004073</name>
</gene>
<feature type="region of interest" description="Disordered" evidence="1">
    <location>
        <begin position="40"/>
        <end position="64"/>
    </location>
</feature>
<protein>
    <submittedName>
        <fullName evidence="2">Uncharacterized protein</fullName>
    </submittedName>
</protein>
<evidence type="ECO:0000313" key="2">
    <source>
        <dbReference type="EMBL" id="KAG2647936.1"/>
    </source>
</evidence>
<comment type="caution">
    <text evidence="2">The sequence shown here is derived from an EMBL/GenBank/DDBJ whole genome shotgun (WGS) entry which is preliminary data.</text>
</comment>
<evidence type="ECO:0000313" key="3">
    <source>
        <dbReference type="Proteomes" id="UP000823388"/>
    </source>
</evidence>
<reference evidence="2" key="1">
    <citation type="submission" date="2020-05" db="EMBL/GenBank/DDBJ databases">
        <title>WGS assembly of Panicum virgatum.</title>
        <authorList>
            <person name="Lovell J.T."/>
            <person name="Jenkins J."/>
            <person name="Shu S."/>
            <person name="Juenger T.E."/>
            <person name="Schmutz J."/>
        </authorList>
    </citation>
    <scope>NUCLEOTIDE SEQUENCE</scope>
    <source>
        <strain evidence="2">AP13</strain>
    </source>
</reference>
<keyword evidence="3" id="KW-1185">Reference proteome</keyword>
<feature type="compositionally biased region" description="Basic and acidic residues" evidence="1">
    <location>
        <begin position="117"/>
        <end position="144"/>
    </location>
</feature>
<dbReference type="EMBL" id="CM029038">
    <property type="protein sequence ID" value="KAG2647936.1"/>
    <property type="molecule type" value="Genomic_DNA"/>
</dbReference>